<keyword evidence="1" id="KW-0812">Transmembrane</keyword>
<evidence type="ECO:0000313" key="2">
    <source>
        <dbReference type="EMBL" id="EFX70584.1"/>
    </source>
</evidence>
<dbReference type="Proteomes" id="UP000000305">
    <property type="component" value="Unassembled WGS sequence"/>
</dbReference>
<name>E9HC94_DAPPU</name>
<organism evidence="2 3">
    <name type="scientific">Daphnia pulex</name>
    <name type="common">Water flea</name>
    <dbReference type="NCBI Taxonomy" id="6669"/>
    <lineage>
        <taxon>Eukaryota</taxon>
        <taxon>Metazoa</taxon>
        <taxon>Ecdysozoa</taxon>
        <taxon>Arthropoda</taxon>
        <taxon>Crustacea</taxon>
        <taxon>Branchiopoda</taxon>
        <taxon>Diplostraca</taxon>
        <taxon>Cladocera</taxon>
        <taxon>Anomopoda</taxon>
        <taxon>Daphniidae</taxon>
        <taxon>Daphnia</taxon>
    </lineage>
</organism>
<gene>
    <name evidence="2" type="ORF">DAPPUDRAFT_309337</name>
</gene>
<reference evidence="2 3" key="1">
    <citation type="journal article" date="2011" name="Science">
        <title>The ecoresponsive genome of Daphnia pulex.</title>
        <authorList>
            <person name="Colbourne J.K."/>
            <person name="Pfrender M.E."/>
            <person name="Gilbert D."/>
            <person name="Thomas W.K."/>
            <person name="Tucker A."/>
            <person name="Oakley T.H."/>
            <person name="Tokishita S."/>
            <person name="Aerts A."/>
            <person name="Arnold G.J."/>
            <person name="Basu M.K."/>
            <person name="Bauer D.J."/>
            <person name="Caceres C.E."/>
            <person name="Carmel L."/>
            <person name="Casola C."/>
            <person name="Choi J.H."/>
            <person name="Detter J.C."/>
            <person name="Dong Q."/>
            <person name="Dusheyko S."/>
            <person name="Eads B.D."/>
            <person name="Frohlich T."/>
            <person name="Geiler-Samerotte K.A."/>
            <person name="Gerlach D."/>
            <person name="Hatcher P."/>
            <person name="Jogdeo S."/>
            <person name="Krijgsveld J."/>
            <person name="Kriventseva E.V."/>
            <person name="Kultz D."/>
            <person name="Laforsch C."/>
            <person name="Lindquist E."/>
            <person name="Lopez J."/>
            <person name="Manak J.R."/>
            <person name="Muller J."/>
            <person name="Pangilinan J."/>
            <person name="Patwardhan R.P."/>
            <person name="Pitluck S."/>
            <person name="Pritham E.J."/>
            <person name="Rechtsteiner A."/>
            <person name="Rho M."/>
            <person name="Rogozin I.B."/>
            <person name="Sakarya O."/>
            <person name="Salamov A."/>
            <person name="Schaack S."/>
            <person name="Shapiro H."/>
            <person name="Shiga Y."/>
            <person name="Skalitzky C."/>
            <person name="Smith Z."/>
            <person name="Souvorov A."/>
            <person name="Sung W."/>
            <person name="Tang Z."/>
            <person name="Tsuchiya D."/>
            <person name="Tu H."/>
            <person name="Vos H."/>
            <person name="Wang M."/>
            <person name="Wolf Y.I."/>
            <person name="Yamagata H."/>
            <person name="Yamada T."/>
            <person name="Ye Y."/>
            <person name="Shaw J.R."/>
            <person name="Andrews J."/>
            <person name="Crease T.J."/>
            <person name="Tang H."/>
            <person name="Lucas S.M."/>
            <person name="Robertson H.M."/>
            <person name="Bork P."/>
            <person name="Koonin E.V."/>
            <person name="Zdobnov E.M."/>
            <person name="Grigoriev I.V."/>
            <person name="Lynch M."/>
            <person name="Boore J.L."/>
        </authorList>
    </citation>
    <scope>NUCLEOTIDE SEQUENCE [LARGE SCALE GENOMIC DNA]</scope>
</reference>
<keyword evidence="3" id="KW-1185">Reference proteome</keyword>
<accession>E9HC94</accession>
<keyword evidence="1" id="KW-1133">Transmembrane helix</keyword>
<dbReference type="EMBL" id="GL732619">
    <property type="protein sequence ID" value="EFX70584.1"/>
    <property type="molecule type" value="Genomic_DNA"/>
</dbReference>
<sequence length="172" mass="19080">MVEEIRQVSFNIDDNDYGNNELSTFPTTRSSLDIDYKSESVPVAAGPHSSISRINSNSNFMLPSNSEISGLELEECPAISKSSSPVCVTKGPIWNRTACMWSSFILFILLVGAISLGLIVWSSRQETTRYSSRSNSESHSNSLSKQGIIKTPIISVFIRYSARFAWFIDVVN</sequence>
<protein>
    <submittedName>
        <fullName evidence="2">Uncharacterized protein</fullName>
    </submittedName>
</protein>
<dbReference type="KEGG" id="dpx:DAPPUDRAFT_309337"/>
<evidence type="ECO:0000313" key="3">
    <source>
        <dbReference type="Proteomes" id="UP000000305"/>
    </source>
</evidence>
<feature type="transmembrane region" description="Helical" evidence="1">
    <location>
        <begin position="100"/>
        <end position="121"/>
    </location>
</feature>
<evidence type="ECO:0000256" key="1">
    <source>
        <dbReference type="SAM" id="Phobius"/>
    </source>
</evidence>
<proteinExistence type="predicted"/>
<dbReference type="HOGENOM" id="CLU_1556856_0_0_1"/>
<dbReference type="InParanoid" id="E9HC94"/>
<dbReference type="AlphaFoldDB" id="E9HC94"/>
<keyword evidence="1" id="KW-0472">Membrane</keyword>